<gene>
    <name evidence="2" type="ORF">EZV62_016833</name>
</gene>
<name>A0A5C7HQ88_9ROSI</name>
<dbReference type="Gene3D" id="3.40.970.10">
    <property type="entry name" value="Ribonuclease H1, N-terminal domain"/>
    <property type="match status" value="1"/>
</dbReference>
<dbReference type="InterPro" id="IPR002156">
    <property type="entry name" value="RNaseH_domain"/>
</dbReference>
<feature type="domain" description="RNase H type-1" evidence="1">
    <location>
        <begin position="138"/>
        <end position="269"/>
    </location>
</feature>
<dbReference type="EMBL" id="VAHF01000007">
    <property type="protein sequence ID" value="TXG59004.1"/>
    <property type="molecule type" value="Genomic_DNA"/>
</dbReference>
<reference evidence="3" key="1">
    <citation type="journal article" date="2019" name="Gigascience">
        <title>De novo genome assembly of the endangered Acer yangbiense, a plant species with extremely small populations endemic to Yunnan Province, China.</title>
        <authorList>
            <person name="Yang J."/>
            <person name="Wariss H.M."/>
            <person name="Tao L."/>
            <person name="Zhang R."/>
            <person name="Yun Q."/>
            <person name="Hollingsworth P."/>
            <person name="Dao Z."/>
            <person name="Luo G."/>
            <person name="Guo H."/>
            <person name="Ma Y."/>
            <person name="Sun W."/>
        </authorList>
    </citation>
    <scope>NUCLEOTIDE SEQUENCE [LARGE SCALE GENOMIC DNA]</scope>
    <source>
        <strain evidence="3">cv. Malutang</strain>
    </source>
</reference>
<dbReference type="OrthoDB" id="2016287at2759"/>
<dbReference type="CDD" id="cd09279">
    <property type="entry name" value="RNase_HI_like"/>
    <property type="match status" value="3"/>
</dbReference>
<dbReference type="InterPro" id="IPR012337">
    <property type="entry name" value="RNaseH-like_sf"/>
</dbReference>
<dbReference type="Proteomes" id="UP000323000">
    <property type="component" value="Chromosome 7"/>
</dbReference>
<evidence type="ECO:0000259" key="1">
    <source>
        <dbReference type="PROSITE" id="PS50879"/>
    </source>
</evidence>
<proteinExistence type="predicted"/>
<dbReference type="Pfam" id="PF01693">
    <property type="entry name" value="Cauli_VI"/>
    <property type="match status" value="1"/>
</dbReference>
<dbReference type="PANTHER" id="PTHR46387:SF40">
    <property type="entry name" value="POLYNUCLEOTIDYL TRANSFERASE, RIBONUCLEASE H-LIKE SUPERFAMILY PROTEIN"/>
    <property type="match status" value="1"/>
</dbReference>
<keyword evidence="3" id="KW-1185">Reference proteome</keyword>
<organism evidence="2 3">
    <name type="scientific">Acer yangbiense</name>
    <dbReference type="NCBI Taxonomy" id="1000413"/>
    <lineage>
        <taxon>Eukaryota</taxon>
        <taxon>Viridiplantae</taxon>
        <taxon>Streptophyta</taxon>
        <taxon>Embryophyta</taxon>
        <taxon>Tracheophyta</taxon>
        <taxon>Spermatophyta</taxon>
        <taxon>Magnoliopsida</taxon>
        <taxon>eudicotyledons</taxon>
        <taxon>Gunneridae</taxon>
        <taxon>Pentapetalae</taxon>
        <taxon>rosids</taxon>
        <taxon>malvids</taxon>
        <taxon>Sapindales</taxon>
        <taxon>Sapindaceae</taxon>
        <taxon>Hippocastanoideae</taxon>
        <taxon>Acereae</taxon>
        <taxon>Acer</taxon>
    </lineage>
</organism>
<evidence type="ECO:0000313" key="3">
    <source>
        <dbReference type="Proteomes" id="UP000323000"/>
    </source>
</evidence>
<dbReference type="InterPro" id="IPR036397">
    <property type="entry name" value="RNaseH_sf"/>
</dbReference>
<sequence>MEEEKDAFYVVRKGDVIGIYKTLDDCQAQAGFSVCNPSVTVYKGYGLPKDAEEYLASHGLKNSIYSVSASDVKEDLFGKLVPCPFQQPASYGGTKAEKVSPPKRLKEEAFGSTSVSRAPQQKQSKLDNCVVTQAISSNCQSCILEFDGASKGNPGQAGAGAVLRAEDGSVVWRIREGVGIATNNVAEYRALILGLKYAIKKGFKHIRVHGDSMLVCMQIQGLWKINKANLAVLCKEAKELKDKFLSFKISHVYRESNAEADAQANLGIYLKDGQVEEEAMSDYIALQASSSGDSKPTLNGENSNLCFLSSSLVLLSMMVPQKEILEELVLEWCCVMTVETWYVVRAREGLGSTTNNVAEYRALNRGMKTALEHGYTNVRVKGDSQLVSNQVNGDWRVNSSNLTPLHNEATQFKGQFQRFEMDYVPRVHSYMITYTFRALLDLNITLKLMLKQTAVSISGMVKLKKTTIRRLLVPSKPLLFDPSMERKGKTIEYDGASKGNPRRAGAGVVLRDDSGNVAGSTTNNVAEYRALNRGMKTALEHGYTNVRVKGDSQLVSNQVWLLNFVSSFISPPFISFCYASILQEFLIKQVNGDWKVNSSNLTPLHNEATQLKGQFQRFEMDYVPCRVQSYMITYTFRALLDLNITLKPMLKQTAVSISGMVKLKKTTTKRLLVPSKPFYVYVFNHCNK</sequence>
<dbReference type="SUPFAM" id="SSF53098">
    <property type="entry name" value="Ribonuclease H-like"/>
    <property type="match status" value="3"/>
</dbReference>
<dbReference type="PROSITE" id="PS50879">
    <property type="entry name" value="RNASE_H_1"/>
    <property type="match status" value="2"/>
</dbReference>
<dbReference type="AlphaFoldDB" id="A0A5C7HQ88"/>
<dbReference type="GO" id="GO:0003676">
    <property type="term" value="F:nucleic acid binding"/>
    <property type="evidence" value="ECO:0007669"/>
    <property type="project" value="InterPro"/>
</dbReference>
<dbReference type="Pfam" id="PF13456">
    <property type="entry name" value="RVT_3"/>
    <property type="match status" value="3"/>
</dbReference>
<dbReference type="FunFam" id="3.30.420.10:FF:000076">
    <property type="entry name" value="RBR-type E3 ubiquitin transferase"/>
    <property type="match status" value="1"/>
</dbReference>
<evidence type="ECO:0000313" key="2">
    <source>
        <dbReference type="EMBL" id="TXG59004.1"/>
    </source>
</evidence>
<feature type="domain" description="RNase H type-1" evidence="1">
    <location>
        <begin position="485"/>
        <end position="617"/>
    </location>
</feature>
<accession>A0A5C7HQ88</accession>
<dbReference type="InterPro" id="IPR037056">
    <property type="entry name" value="RNase_H1_N_sf"/>
</dbReference>
<comment type="caution">
    <text evidence="2">The sequence shown here is derived from an EMBL/GenBank/DDBJ whole genome shotgun (WGS) entry which is preliminary data.</text>
</comment>
<dbReference type="InterPro" id="IPR009027">
    <property type="entry name" value="Ribosomal_bL9/RNase_H1_N"/>
</dbReference>
<protein>
    <recommendedName>
        <fullName evidence="1">RNase H type-1 domain-containing protein</fullName>
    </recommendedName>
</protein>
<dbReference type="SUPFAM" id="SSF55658">
    <property type="entry name" value="L9 N-domain-like"/>
    <property type="match status" value="1"/>
</dbReference>
<dbReference type="Gene3D" id="3.30.420.10">
    <property type="entry name" value="Ribonuclease H-like superfamily/Ribonuclease H"/>
    <property type="match status" value="3"/>
</dbReference>
<dbReference type="PANTHER" id="PTHR46387">
    <property type="entry name" value="POLYNUCLEOTIDYL TRANSFERASE, RIBONUCLEASE H-LIKE SUPERFAMILY PROTEIN"/>
    <property type="match status" value="1"/>
</dbReference>
<dbReference type="InterPro" id="IPR011320">
    <property type="entry name" value="RNase_H1_N"/>
</dbReference>
<dbReference type="GO" id="GO:0004523">
    <property type="term" value="F:RNA-DNA hybrid ribonuclease activity"/>
    <property type="evidence" value="ECO:0007669"/>
    <property type="project" value="InterPro"/>
</dbReference>